<dbReference type="Gene3D" id="1.10.8.10">
    <property type="entry name" value="DNA helicase RuvA subunit, C-terminal domain"/>
    <property type="match status" value="1"/>
</dbReference>
<dbReference type="InterPro" id="IPR003892">
    <property type="entry name" value="CUE"/>
</dbReference>
<name>A0A4P9WQL0_9FUNG</name>
<evidence type="ECO:0000313" key="2">
    <source>
        <dbReference type="EMBL" id="RKO95459.1"/>
    </source>
</evidence>
<reference evidence="3" key="1">
    <citation type="journal article" date="2018" name="Nat. Microbiol.">
        <title>Leveraging single-cell genomics to expand the fungal tree of life.</title>
        <authorList>
            <person name="Ahrendt S.R."/>
            <person name="Quandt C.A."/>
            <person name="Ciobanu D."/>
            <person name="Clum A."/>
            <person name="Salamov A."/>
            <person name="Andreopoulos B."/>
            <person name="Cheng J.F."/>
            <person name="Woyke T."/>
            <person name="Pelin A."/>
            <person name="Henrissat B."/>
            <person name="Reynolds N.K."/>
            <person name="Benny G.L."/>
            <person name="Smith M.E."/>
            <person name="James T.Y."/>
            <person name="Grigoriev I.V."/>
        </authorList>
    </citation>
    <scope>NUCLEOTIDE SEQUENCE [LARGE SCALE GENOMIC DNA]</scope>
    <source>
        <strain evidence="3">ATCC 52028</strain>
    </source>
</reference>
<organism evidence="2 3">
    <name type="scientific">Caulochytrium protostelioides</name>
    <dbReference type="NCBI Taxonomy" id="1555241"/>
    <lineage>
        <taxon>Eukaryota</taxon>
        <taxon>Fungi</taxon>
        <taxon>Fungi incertae sedis</taxon>
        <taxon>Chytridiomycota</taxon>
        <taxon>Chytridiomycota incertae sedis</taxon>
        <taxon>Chytridiomycetes</taxon>
        <taxon>Caulochytriales</taxon>
        <taxon>Caulochytriaceae</taxon>
        <taxon>Caulochytrium</taxon>
    </lineage>
</organism>
<sequence length="108" mass="11289">MASDTATLLVSVALLYFAARYVMGGRRAAPSSASAASAGAASAAGSRARGGRRVSPEHLAQIEAMFPGYDRAAIEADLLRSGSVEATCDNILAGKIPMVSRSWRFRIE</sequence>
<dbReference type="AlphaFoldDB" id="A0A4P9WQL0"/>
<dbReference type="CDD" id="cd14424">
    <property type="entry name" value="CUE_Cue1p_like"/>
    <property type="match status" value="1"/>
</dbReference>
<dbReference type="PROSITE" id="PS51140">
    <property type="entry name" value="CUE"/>
    <property type="match status" value="1"/>
</dbReference>
<gene>
    <name evidence="2" type="ORF">CAUPRSCDRAFT_12838</name>
</gene>
<dbReference type="EMBL" id="ML011681">
    <property type="protein sequence ID" value="RKO95459.1"/>
    <property type="molecule type" value="Genomic_DNA"/>
</dbReference>
<evidence type="ECO:0000259" key="1">
    <source>
        <dbReference type="PROSITE" id="PS51140"/>
    </source>
</evidence>
<dbReference type="GO" id="GO:0043130">
    <property type="term" value="F:ubiquitin binding"/>
    <property type="evidence" value="ECO:0007669"/>
    <property type="project" value="InterPro"/>
</dbReference>
<accession>A0A4P9WQL0</accession>
<evidence type="ECO:0000313" key="3">
    <source>
        <dbReference type="Proteomes" id="UP000268535"/>
    </source>
</evidence>
<proteinExistence type="predicted"/>
<feature type="domain" description="CUE" evidence="1">
    <location>
        <begin position="54"/>
        <end position="96"/>
    </location>
</feature>
<protein>
    <recommendedName>
        <fullName evidence="1">CUE domain-containing protein</fullName>
    </recommendedName>
</protein>
<dbReference type="Proteomes" id="UP000268535">
    <property type="component" value="Unassembled WGS sequence"/>
</dbReference>
<dbReference type="SMART" id="SM00546">
    <property type="entry name" value="CUE"/>
    <property type="match status" value="1"/>
</dbReference>
<dbReference type="Pfam" id="PF02845">
    <property type="entry name" value="CUE"/>
    <property type="match status" value="1"/>
</dbReference>